<dbReference type="GO" id="GO:0003677">
    <property type="term" value="F:DNA binding"/>
    <property type="evidence" value="ECO:0007669"/>
    <property type="project" value="UniProtKB-KW"/>
</dbReference>
<evidence type="ECO:0000313" key="3">
    <source>
        <dbReference type="EMBL" id="ABB06792.1"/>
    </source>
</evidence>
<dbReference type="PATRIC" id="fig|482957.22.peg.9"/>
<dbReference type="KEGG" id="bur:Bcep18194_A3190"/>
<dbReference type="Proteomes" id="UP000002705">
    <property type="component" value="Chromosome 1"/>
</dbReference>
<reference evidence="3" key="1">
    <citation type="submission" date="2009-01" db="EMBL/GenBank/DDBJ databases">
        <title>Complete sequence of chromosome 1 of Burkholderia sp. 383.</title>
        <authorList>
            <consortium name="US DOE Joint Genome Institute"/>
            <person name="Copeland A."/>
            <person name="Lucas S."/>
            <person name="Lapidus A."/>
            <person name="Barry K."/>
            <person name="Detter J.C."/>
            <person name="Glavina T."/>
            <person name="Hammon N."/>
            <person name="Israni S."/>
            <person name="Pitluck S."/>
            <person name="Chain P."/>
            <person name="Malfatti S."/>
            <person name="Shin M."/>
            <person name="Vergez L."/>
            <person name="Schmutz J."/>
            <person name="Larimer F."/>
            <person name="Land M."/>
            <person name="Kyrpides N."/>
            <person name="Lykidis A."/>
            <person name="Richardson P."/>
        </authorList>
    </citation>
    <scope>NUCLEOTIDE SEQUENCE</scope>
    <source>
        <strain evidence="3">383</strain>
    </source>
</reference>
<organism evidence="3 4">
    <name type="scientific">Burkholderia lata (strain ATCC 17760 / DSM 23089 / LMG 22485 / NCIMB 9086 / R18194 / 383)</name>
    <dbReference type="NCBI Taxonomy" id="482957"/>
    <lineage>
        <taxon>Bacteria</taxon>
        <taxon>Pseudomonadati</taxon>
        <taxon>Pseudomonadota</taxon>
        <taxon>Betaproteobacteria</taxon>
        <taxon>Burkholderiales</taxon>
        <taxon>Burkholderiaceae</taxon>
        <taxon>Burkholderia</taxon>
        <taxon>Burkholderia cepacia complex</taxon>
    </lineage>
</organism>
<evidence type="ECO:0000256" key="1">
    <source>
        <dbReference type="ARBA" id="ARBA00022747"/>
    </source>
</evidence>
<accession>Q39L74</accession>
<keyword evidence="2" id="KW-0238">DNA-binding</keyword>
<keyword evidence="1" id="KW-0680">Restriction system</keyword>
<gene>
    <name evidence="3" type="ordered locus">Bcep18194_A3190</name>
</gene>
<dbReference type="InterPro" id="IPR044946">
    <property type="entry name" value="Restrct_endonuc_typeI_TRD_sf"/>
</dbReference>
<evidence type="ECO:0000313" key="4">
    <source>
        <dbReference type="Proteomes" id="UP000002705"/>
    </source>
</evidence>
<dbReference type="SUPFAM" id="SSF116734">
    <property type="entry name" value="DNA methylase specificity domain"/>
    <property type="match status" value="1"/>
</dbReference>
<dbReference type="GO" id="GO:0009307">
    <property type="term" value="P:DNA restriction-modification system"/>
    <property type="evidence" value="ECO:0007669"/>
    <property type="project" value="UniProtKB-KW"/>
</dbReference>
<protein>
    <recommendedName>
        <fullName evidence="5">Type I restriction modification DNA specificity domain-containing protein</fullName>
    </recommendedName>
</protein>
<dbReference type="HOGENOM" id="CLU_1657519_0_0_4"/>
<evidence type="ECO:0000256" key="2">
    <source>
        <dbReference type="ARBA" id="ARBA00023125"/>
    </source>
</evidence>
<dbReference type="Gene3D" id="3.90.220.20">
    <property type="entry name" value="DNA methylase specificity domains"/>
    <property type="match status" value="1"/>
</dbReference>
<dbReference type="EMBL" id="CP000151">
    <property type="protein sequence ID" value="ABB06792.1"/>
    <property type="molecule type" value="Genomic_DNA"/>
</dbReference>
<keyword evidence="4" id="KW-1185">Reference proteome</keyword>
<proteinExistence type="predicted"/>
<evidence type="ECO:0008006" key="5">
    <source>
        <dbReference type="Google" id="ProtNLM"/>
    </source>
</evidence>
<sequence>MVVSRIDCTQGAVAVVPEELDGGVVSKEFFLIRLNESKLRTQLFVRILQHKRYVQYLLSFRTGATNRLRLDKDVLMELPLPKLRTDQQEKILDELRLAEGKLFYIQSIEADAHRMADGLVELALENVIVLSEDTYLSELSVAAKATKQKLLERVKEALQ</sequence>
<dbReference type="AlphaFoldDB" id="Q39L74"/>
<name>Q39L74_BURL3</name>